<evidence type="ECO:0000256" key="1">
    <source>
        <dbReference type="SAM" id="MobiDB-lite"/>
    </source>
</evidence>
<evidence type="ECO:0000313" key="3">
    <source>
        <dbReference type="Proteomes" id="UP001058974"/>
    </source>
</evidence>
<reference evidence="2 3" key="1">
    <citation type="journal article" date="2022" name="Nat. Genet.">
        <title>Improved pea reference genome and pan-genome highlight genomic features and evolutionary characteristics.</title>
        <authorList>
            <person name="Yang T."/>
            <person name="Liu R."/>
            <person name="Luo Y."/>
            <person name="Hu S."/>
            <person name="Wang D."/>
            <person name="Wang C."/>
            <person name="Pandey M.K."/>
            <person name="Ge S."/>
            <person name="Xu Q."/>
            <person name="Li N."/>
            <person name="Li G."/>
            <person name="Huang Y."/>
            <person name="Saxena R.K."/>
            <person name="Ji Y."/>
            <person name="Li M."/>
            <person name="Yan X."/>
            <person name="He Y."/>
            <person name="Liu Y."/>
            <person name="Wang X."/>
            <person name="Xiang C."/>
            <person name="Varshney R.K."/>
            <person name="Ding H."/>
            <person name="Gao S."/>
            <person name="Zong X."/>
        </authorList>
    </citation>
    <scope>NUCLEOTIDE SEQUENCE [LARGE SCALE GENOMIC DNA]</scope>
    <source>
        <strain evidence="2 3">cv. Zhongwan 6</strain>
    </source>
</reference>
<feature type="compositionally biased region" description="Polar residues" evidence="1">
    <location>
        <begin position="144"/>
        <end position="162"/>
    </location>
</feature>
<organism evidence="2 3">
    <name type="scientific">Pisum sativum</name>
    <name type="common">Garden pea</name>
    <name type="synonym">Lathyrus oleraceus</name>
    <dbReference type="NCBI Taxonomy" id="3888"/>
    <lineage>
        <taxon>Eukaryota</taxon>
        <taxon>Viridiplantae</taxon>
        <taxon>Streptophyta</taxon>
        <taxon>Embryophyta</taxon>
        <taxon>Tracheophyta</taxon>
        <taxon>Spermatophyta</taxon>
        <taxon>Magnoliopsida</taxon>
        <taxon>eudicotyledons</taxon>
        <taxon>Gunneridae</taxon>
        <taxon>Pentapetalae</taxon>
        <taxon>rosids</taxon>
        <taxon>fabids</taxon>
        <taxon>Fabales</taxon>
        <taxon>Fabaceae</taxon>
        <taxon>Papilionoideae</taxon>
        <taxon>50 kb inversion clade</taxon>
        <taxon>NPAAA clade</taxon>
        <taxon>Hologalegina</taxon>
        <taxon>IRL clade</taxon>
        <taxon>Fabeae</taxon>
        <taxon>Lathyrus</taxon>
    </lineage>
</organism>
<comment type="caution">
    <text evidence="2">The sequence shown here is derived from an EMBL/GenBank/DDBJ whole genome shotgun (WGS) entry which is preliminary data.</text>
</comment>
<dbReference type="Gramene" id="Psat02G0441400-T1">
    <property type="protein sequence ID" value="KAI5438674.1"/>
    <property type="gene ID" value="KIW84_024414"/>
</dbReference>
<protein>
    <recommendedName>
        <fullName evidence="4">Retrovirus-related Pol polyprotein from transposon TNT 1-94</fullName>
    </recommendedName>
</protein>
<dbReference type="Proteomes" id="UP001058974">
    <property type="component" value="Chromosome 2"/>
</dbReference>
<feature type="region of interest" description="Disordered" evidence="1">
    <location>
        <begin position="139"/>
        <end position="162"/>
    </location>
</feature>
<name>A0A9D4YGG6_PEA</name>
<keyword evidence="3" id="KW-1185">Reference proteome</keyword>
<proteinExistence type="predicted"/>
<evidence type="ECO:0000313" key="2">
    <source>
        <dbReference type="EMBL" id="KAI5438674.1"/>
    </source>
</evidence>
<sequence length="162" mass="17551">MHRDQIELILEALPSEFDSVVAAVNSKSEFISLDELESLLITQEARVEKPKKYVNKVIIVNLTQGGLQLANSNYQNPDFNGGNFLSFGHGNNFRGKGLSFGSHVSISSIYLNPPTQVLISPAPVSMSLSSSQSISTRVSPTSSQVAHSQPSYSSLDLLEPNT</sequence>
<gene>
    <name evidence="2" type="ORF">KIW84_024414</name>
</gene>
<evidence type="ECO:0008006" key="4">
    <source>
        <dbReference type="Google" id="ProtNLM"/>
    </source>
</evidence>
<accession>A0A9D4YGG6</accession>
<dbReference type="EMBL" id="JAMSHJ010000002">
    <property type="protein sequence ID" value="KAI5438674.1"/>
    <property type="molecule type" value="Genomic_DNA"/>
</dbReference>
<dbReference type="AlphaFoldDB" id="A0A9D4YGG6"/>